<keyword evidence="8" id="KW-0902">Two-component regulatory system</keyword>
<keyword evidence="7" id="KW-0067">ATP-binding</keyword>
<dbReference type="PANTHER" id="PTHR24421">
    <property type="entry name" value="NITRATE/NITRITE SENSOR PROTEIN NARX-RELATED"/>
    <property type="match status" value="1"/>
</dbReference>
<evidence type="ECO:0000256" key="9">
    <source>
        <dbReference type="SAM" id="Coils"/>
    </source>
</evidence>
<organism evidence="13 14">
    <name type="scientific">Nocardioides fonticola</name>
    <dbReference type="NCBI Taxonomy" id="450363"/>
    <lineage>
        <taxon>Bacteria</taxon>
        <taxon>Bacillati</taxon>
        <taxon>Actinomycetota</taxon>
        <taxon>Actinomycetes</taxon>
        <taxon>Propionibacteriales</taxon>
        <taxon>Nocardioidaceae</taxon>
        <taxon>Nocardioides</taxon>
    </lineage>
</organism>
<dbReference type="InterPro" id="IPR050482">
    <property type="entry name" value="Sensor_HK_TwoCompSys"/>
</dbReference>
<evidence type="ECO:0000256" key="6">
    <source>
        <dbReference type="ARBA" id="ARBA00022777"/>
    </source>
</evidence>
<keyword evidence="6 13" id="KW-0418">Kinase</keyword>
<dbReference type="Proteomes" id="UP001501495">
    <property type="component" value="Unassembled WGS sequence"/>
</dbReference>
<evidence type="ECO:0000313" key="13">
    <source>
        <dbReference type="EMBL" id="GAA4111424.1"/>
    </source>
</evidence>
<evidence type="ECO:0000256" key="7">
    <source>
        <dbReference type="ARBA" id="ARBA00022840"/>
    </source>
</evidence>
<feature type="transmembrane region" description="Helical" evidence="10">
    <location>
        <begin position="117"/>
        <end position="138"/>
    </location>
</feature>
<evidence type="ECO:0000259" key="12">
    <source>
        <dbReference type="Pfam" id="PF23539"/>
    </source>
</evidence>
<dbReference type="Pfam" id="PF23539">
    <property type="entry name" value="DUF7134"/>
    <property type="match status" value="1"/>
</dbReference>
<dbReference type="CDD" id="cd16917">
    <property type="entry name" value="HATPase_UhpB-NarQ-NarX-like"/>
    <property type="match status" value="1"/>
</dbReference>
<evidence type="ECO:0000256" key="10">
    <source>
        <dbReference type="SAM" id="Phobius"/>
    </source>
</evidence>
<dbReference type="InterPro" id="IPR055558">
    <property type="entry name" value="DUF7134"/>
</dbReference>
<feature type="coiled-coil region" evidence="9">
    <location>
        <begin position="164"/>
        <end position="204"/>
    </location>
</feature>
<dbReference type="Pfam" id="PF07730">
    <property type="entry name" value="HisKA_3"/>
    <property type="match status" value="1"/>
</dbReference>
<feature type="domain" description="DUF7134" evidence="12">
    <location>
        <begin position="19"/>
        <end position="152"/>
    </location>
</feature>
<name>A0ABP7XDQ9_9ACTN</name>
<protein>
    <recommendedName>
        <fullName evidence="2">histidine kinase</fullName>
        <ecNumber evidence="2">2.7.13.3</ecNumber>
    </recommendedName>
</protein>
<keyword evidence="14" id="KW-1185">Reference proteome</keyword>
<keyword evidence="4" id="KW-0808">Transferase</keyword>
<evidence type="ECO:0000256" key="1">
    <source>
        <dbReference type="ARBA" id="ARBA00000085"/>
    </source>
</evidence>
<keyword evidence="5" id="KW-0547">Nucleotide-binding</keyword>
<dbReference type="InterPro" id="IPR036890">
    <property type="entry name" value="HATPase_C_sf"/>
</dbReference>
<keyword evidence="9" id="KW-0175">Coiled coil</keyword>
<dbReference type="EMBL" id="BAAAZH010000006">
    <property type="protein sequence ID" value="GAA4111424.1"/>
    <property type="molecule type" value="Genomic_DNA"/>
</dbReference>
<evidence type="ECO:0000256" key="8">
    <source>
        <dbReference type="ARBA" id="ARBA00023012"/>
    </source>
</evidence>
<accession>A0ABP7XDQ9</accession>
<evidence type="ECO:0000259" key="11">
    <source>
        <dbReference type="Pfam" id="PF07730"/>
    </source>
</evidence>
<dbReference type="Gene3D" id="1.20.5.1930">
    <property type="match status" value="1"/>
</dbReference>
<dbReference type="Gene3D" id="3.30.565.10">
    <property type="entry name" value="Histidine kinase-like ATPase, C-terminal domain"/>
    <property type="match status" value="1"/>
</dbReference>
<dbReference type="EC" id="2.7.13.3" evidence="2"/>
<evidence type="ECO:0000256" key="5">
    <source>
        <dbReference type="ARBA" id="ARBA00022741"/>
    </source>
</evidence>
<comment type="catalytic activity">
    <reaction evidence="1">
        <text>ATP + protein L-histidine = ADP + protein N-phospho-L-histidine.</text>
        <dbReference type="EC" id="2.7.13.3"/>
    </reaction>
</comment>
<keyword evidence="10" id="KW-0472">Membrane</keyword>
<feature type="domain" description="Signal transduction histidine kinase subgroup 3 dimerisation and phosphoacceptor" evidence="11">
    <location>
        <begin position="196"/>
        <end position="261"/>
    </location>
</feature>
<sequence length="404" mass="41355">MTAAEGYPPSVSRPGLPSRSHPRVLDLAVALAVLPTVVPPPAQIGGSTPFLDRLDAPGIALVLAACALLMLRRVAPWPTTLAVGTLVLVALARQPAASQAVVPLLVVLYTLGTRARVVAVAVTTAVLTGAVVATLLVAGQDTGEAGQRAIIPWLGLAAAVGVAIRGQRDAVAAAEARAEQAEQNREEEAQRRVAEERLRIARDLHDVLAHQVAVVNVQAGLAQHLLATDPTGAAEALGHVRAATGQVLRELPAFLGVLRAEDGDPGTAPAPTIGDVDDLVHAARLAGLQVDFRTSGDPGRLGEGTGLAAYRILQEALTNAVKHGAGSVEVHLGHGPTATVVEVVNAIATTPRAGTPISGHGLTGIRERAHAHGGTAEIGPADGRWRVRVALPTEPGRPDGEAPA</sequence>
<evidence type="ECO:0000256" key="3">
    <source>
        <dbReference type="ARBA" id="ARBA00022553"/>
    </source>
</evidence>
<evidence type="ECO:0000256" key="4">
    <source>
        <dbReference type="ARBA" id="ARBA00022679"/>
    </source>
</evidence>
<proteinExistence type="predicted"/>
<keyword evidence="3" id="KW-0597">Phosphoprotein</keyword>
<dbReference type="InterPro" id="IPR011712">
    <property type="entry name" value="Sig_transdc_His_kin_sub3_dim/P"/>
</dbReference>
<evidence type="ECO:0000313" key="14">
    <source>
        <dbReference type="Proteomes" id="UP001501495"/>
    </source>
</evidence>
<dbReference type="GO" id="GO:0016301">
    <property type="term" value="F:kinase activity"/>
    <property type="evidence" value="ECO:0007669"/>
    <property type="project" value="UniProtKB-KW"/>
</dbReference>
<keyword evidence="10" id="KW-1133">Transmembrane helix</keyword>
<evidence type="ECO:0000256" key="2">
    <source>
        <dbReference type="ARBA" id="ARBA00012438"/>
    </source>
</evidence>
<dbReference type="PANTHER" id="PTHR24421:SF10">
    <property type="entry name" value="NITRATE_NITRITE SENSOR PROTEIN NARQ"/>
    <property type="match status" value="1"/>
</dbReference>
<comment type="caution">
    <text evidence="13">The sequence shown here is derived from an EMBL/GenBank/DDBJ whole genome shotgun (WGS) entry which is preliminary data.</text>
</comment>
<dbReference type="SUPFAM" id="SSF55874">
    <property type="entry name" value="ATPase domain of HSP90 chaperone/DNA topoisomerase II/histidine kinase"/>
    <property type="match status" value="1"/>
</dbReference>
<gene>
    <name evidence="13" type="ORF">GCM10022215_07190</name>
</gene>
<reference evidence="14" key="1">
    <citation type="journal article" date="2019" name="Int. J. Syst. Evol. Microbiol.">
        <title>The Global Catalogue of Microorganisms (GCM) 10K type strain sequencing project: providing services to taxonomists for standard genome sequencing and annotation.</title>
        <authorList>
            <consortium name="The Broad Institute Genomics Platform"/>
            <consortium name="The Broad Institute Genome Sequencing Center for Infectious Disease"/>
            <person name="Wu L."/>
            <person name="Ma J."/>
        </authorList>
    </citation>
    <scope>NUCLEOTIDE SEQUENCE [LARGE SCALE GENOMIC DNA]</scope>
    <source>
        <strain evidence="14">JCM 16703</strain>
    </source>
</reference>
<keyword evidence="10" id="KW-0812">Transmembrane</keyword>